<evidence type="ECO:0000256" key="15">
    <source>
        <dbReference type="ARBA" id="ARBA00023141"/>
    </source>
</evidence>
<keyword evidence="9 18" id="KW-0963">Cytoplasm</keyword>
<dbReference type="Pfam" id="PF01761">
    <property type="entry name" value="DHQ_synthase"/>
    <property type="match status" value="1"/>
</dbReference>
<keyword evidence="12 18" id="KW-0547">Nucleotide-binding</keyword>
<sequence length="355" mass="40523">MKILKISLKNKSYDIYIDRNIVTSIGKYIRKIYSGKKIAVVTDSNVDKLYSNILIDSLSKEGFETSKLVIKAGERSKNLDTLKDIYKYFCESRIRRSDIIIALGGGVVGDITGFAASTYLRGVKYIQVPTTLLAQIDSSIGGKVAVDLTFGKNLVGNFYHPEAVFIDPEILNSLNSKFFNDGMGEVIKYGLINDKNFVQKLMNYKDKDELLCNIEEIIYTCCSVKKEIVQMDEFDTGERMKLNFGHTFGHAVEKIFNYEKYTHGECVALGMAYITERSEKRGYTKKGTYETIRRILNKYNLPCEMPEVDKRLLFEAITLDKKTQFDIINLILLKEIGKANIVKLKLQELKNYIDI</sequence>
<dbReference type="InterPro" id="IPR050071">
    <property type="entry name" value="Dehydroquinate_synthase"/>
</dbReference>
<feature type="binding site" evidence="18">
    <location>
        <position position="263"/>
    </location>
    <ligand>
        <name>Zn(2+)</name>
        <dbReference type="ChEBI" id="CHEBI:29105"/>
    </ligand>
</feature>
<comment type="pathway">
    <text evidence="5 18">Metabolic intermediate biosynthesis; chorismate biosynthesis; chorismate from D-erythrose 4-phosphate and phosphoenolpyruvate: step 2/7.</text>
</comment>
<evidence type="ECO:0000256" key="18">
    <source>
        <dbReference type="HAMAP-Rule" id="MF_00110"/>
    </source>
</evidence>
<dbReference type="EMBL" id="CP032416">
    <property type="protein sequence ID" value="AYD40452.1"/>
    <property type="molecule type" value="Genomic_DNA"/>
</dbReference>
<dbReference type="GO" id="GO:0000166">
    <property type="term" value="F:nucleotide binding"/>
    <property type="evidence" value="ECO:0007669"/>
    <property type="project" value="UniProtKB-KW"/>
</dbReference>
<dbReference type="InterPro" id="IPR030960">
    <property type="entry name" value="DHQS/DOIS_N"/>
</dbReference>
<dbReference type="AlphaFoldDB" id="A0A386H421"/>
<evidence type="ECO:0000256" key="2">
    <source>
        <dbReference type="ARBA" id="ARBA00001911"/>
    </source>
</evidence>
<dbReference type="GO" id="GO:0009073">
    <property type="term" value="P:aromatic amino acid family biosynthetic process"/>
    <property type="evidence" value="ECO:0007669"/>
    <property type="project" value="UniProtKB-KW"/>
</dbReference>
<keyword evidence="16 18" id="KW-0456">Lyase</keyword>
<comment type="caution">
    <text evidence="18">Lacks conserved residue(s) required for the propagation of feature annotation.</text>
</comment>
<evidence type="ECO:0000256" key="9">
    <source>
        <dbReference type="ARBA" id="ARBA00022490"/>
    </source>
</evidence>
<dbReference type="NCBIfam" id="TIGR01357">
    <property type="entry name" value="aroB"/>
    <property type="match status" value="1"/>
</dbReference>
<dbReference type="SUPFAM" id="SSF56796">
    <property type="entry name" value="Dehydroquinate synthase-like"/>
    <property type="match status" value="1"/>
</dbReference>
<evidence type="ECO:0000256" key="12">
    <source>
        <dbReference type="ARBA" id="ARBA00022741"/>
    </source>
</evidence>
<evidence type="ECO:0000256" key="16">
    <source>
        <dbReference type="ARBA" id="ARBA00023239"/>
    </source>
</evidence>
<comment type="cofactor">
    <cofactor evidence="2 18">
        <name>NAD(+)</name>
        <dbReference type="ChEBI" id="CHEBI:57540"/>
    </cofactor>
</comment>
<comment type="catalytic activity">
    <reaction evidence="1 18">
        <text>7-phospho-2-dehydro-3-deoxy-D-arabino-heptonate = 3-dehydroquinate + phosphate</text>
        <dbReference type="Rhea" id="RHEA:21968"/>
        <dbReference type="ChEBI" id="CHEBI:32364"/>
        <dbReference type="ChEBI" id="CHEBI:43474"/>
        <dbReference type="ChEBI" id="CHEBI:58394"/>
        <dbReference type="EC" id="4.2.3.4"/>
    </reaction>
</comment>
<proteinExistence type="inferred from homology"/>
<dbReference type="FunFam" id="3.40.50.1970:FF:000007">
    <property type="entry name" value="Pentafunctional AROM polypeptide"/>
    <property type="match status" value="1"/>
</dbReference>
<comment type="function">
    <text evidence="18">Catalyzes the conversion of 3-deoxy-D-arabino-heptulosonate 7-phosphate (DAHP) to dehydroquinate (DHQ).</text>
</comment>
<keyword evidence="10 18" id="KW-0028">Amino-acid biosynthesis</keyword>
<keyword evidence="15 18" id="KW-0057">Aromatic amino acid biosynthesis</keyword>
<comment type="subcellular location">
    <subcellularLocation>
        <location evidence="4 18">Cytoplasm</location>
    </subcellularLocation>
</comment>
<dbReference type="KEGG" id="cfer:D4Z93_07910"/>
<gene>
    <name evidence="18" type="primary">aroB</name>
    <name evidence="21" type="ORF">D4Z93_07910</name>
</gene>
<evidence type="ECO:0000256" key="8">
    <source>
        <dbReference type="ARBA" id="ARBA00017684"/>
    </source>
</evidence>
<keyword evidence="22" id="KW-1185">Reference proteome</keyword>
<dbReference type="CDD" id="cd08195">
    <property type="entry name" value="DHQS"/>
    <property type="match status" value="1"/>
</dbReference>
<dbReference type="PIRSF" id="PIRSF001455">
    <property type="entry name" value="DHQ_synth"/>
    <property type="match status" value="1"/>
</dbReference>
<dbReference type="PANTHER" id="PTHR43622">
    <property type="entry name" value="3-DEHYDROQUINATE SYNTHASE"/>
    <property type="match status" value="1"/>
</dbReference>
<protein>
    <recommendedName>
        <fullName evidence="8 18">3-dehydroquinate synthase</fullName>
        <shortName evidence="18">DHQS</shortName>
        <ecNumber evidence="7 18">4.2.3.4</ecNumber>
    </recommendedName>
</protein>
<evidence type="ECO:0000313" key="21">
    <source>
        <dbReference type="EMBL" id="AYD40452.1"/>
    </source>
</evidence>
<organism evidence="21 22">
    <name type="scientific">Clostridium fermenticellae</name>
    <dbReference type="NCBI Taxonomy" id="2068654"/>
    <lineage>
        <taxon>Bacteria</taxon>
        <taxon>Bacillati</taxon>
        <taxon>Bacillota</taxon>
        <taxon>Clostridia</taxon>
        <taxon>Eubacteriales</taxon>
        <taxon>Clostridiaceae</taxon>
        <taxon>Clostridium</taxon>
    </lineage>
</organism>
<reference evidence="21 22" key="1">
    <citation type="journal article" date="2019" name="Int. J. Syst. Evol. Microbiol.">
        <title>Clostridium fermenticellae sp. nov., isolated from the mud in a fermentation cellar for the production of the Chinese liquor, baijiu.</title>
        <authorList>
            <person name="Xu P.X."/>
            <person name="Chai L.J."/>
            <person name="Qiu T."/>
            <person name="Zhang X.J."/>
            <person name="Lu Z.M."/>
            <person name="Xiao C."/>
            <person name="Wang S.T."/>
            <person name="Shen C.H."/>
            <person name="Shi J.S."/>
            <person name="Xu Z.H."/>
        </authorList>
    </citation>
    <scope>NUCLEOTIDE SEQUENCE [LARGE SCALE GENOMIC DNA]</scope>
    <source>
        <strain evidence="21 22">JN500901</strain>
    </source>
</reference>
<evidence type="ECO:0000256" key="17">
    <source>
        <dbReference type="ARBA" id="ARBA00023285"/>
    </source>
</evidence>
<dbReference type="GO" id="GO:0046872">
    <property type="term" value="F:metal ion binding"/>
    <property type="evidence" value="ECO:0007669"/>
    <property type="project" value="UniProtKB-KW"/>
</dbReference>
<feature type="binding site" evidence="18">
    <location>
        <position position="143"/>
    </location>
    <ligand>
        <name>NAD(+)</name>
        <dbReference type="ChEBI" id="CHEBI:57540"/>
    </ligand>
</feature>
<dbReference type="Proteomes" id="UP000266301">
    <property type="component" value="Chromosome"/>
</dbReference>
<evidence type="ECO:0000259" key="19">
    <source>
        <dbReference type="Pfam" id="PF01761"/>
    </source>
</evidence>
<dbReference type="PANTHER" id="PTHR43622:SF7">
    <property type="entry name" value="3-DEHYDROQUINATE SYNTHASE, CHLOROPLASTIC"/>
    <property type="match status" value="1"/>
</dbReference>
<feature type="binding site" evidence="18">
    <location>
        <begin position="130"/>
        <end position="131"/>
    </location>
    <ligand>
        <name>NAD(+)</name>
        <dbReference type="ChEBI" id="CHEBI:57540"/>
    </ligand>
</feature>
<evidence type="ECO:0000256" key="11">
    <source>
        <dbReference type="ARBA" id="ARBA00022723"/>
    </source>
</evidence>
<dbReference type="InterPro" id="IPR030963">
    <property type="entry name" value="DHQ_synth_fam"/>
</dbReference>
<evidence type="ECO:0000256" key="6">
    <source>
        <dbReference type="ARBA" id="ARBA00005412"/>
    </source>
</evidence>
<dbReference type="Gene3D" id="3.40.50.1970">
    <property type="match status" value="1"/>
</dbReference>
<dbReference type="UniPathway" id="UPA00053">
    <property type="reaction ID" value="UER00085"/>
</dbReference>
<feature type="binding site" evidence="18">
    <location>
        <begin position="106"/>
        <end position="110"/>
    </location>
    <ligand>
        <name>NAD(+)</name>
        <dbReference type="ChEBI" id="CHEBI:57540"/>
    </ligand>
</feature>
<accession>A0A386H421</accession>
<evidence type="ECO:0000313" key="22">
    <source>
        <dbReference type="Proteomes" id="UP000266301"/>
    </source>
</evidence>
<comment type="similarity">
    <text evidence="6 18">Belongs to the sugar phosphate cyclases superfamily. Dehydroquinate synthase family.</text>
</comment>
<feature type="binding site" evidence="18">
    <location>
        <position position="185"/>
    </location>
    <ligand>
        <name>Zn(2+)</name>
        <dbReference type="ChEBI" id="CHEBI:29105"/>
    </ligand>
</feature>
<evidence type="ECO:0000256" key="14">
    <source>
        <dbReference type="ARBA" id="ARBA00023027"/>
    </source>
</evidence>
<feature type="binding site" evidence="18">
    <location>
        <position position="152"/>
    </location>
    <ligand>
        <name>NAD(+)</name>
        <dbReference type="ChEBI" id="CHEBI:57540"/>
    </ligand>
</feature>
<evidence type="ECO:0000256" key="5">
    <source>
        <dbReference type="ARBA" id="ARBA00004661"/>
    </source>
</evidence>
<dbReference type="GO" id="GO:0008652">
    <property type="term" value="P:amino acid biosynthetic process"/>
    <property type="evidence" value="ECO:0007669"/>
    <property type="project" value="UniProtKB-KW"/>
</dbReference>
<dbReference type="RefSeq" id="WP_119972213.1">
    <property type="nucleotide sequence ID" value="NZ_CP032416.1"/>
</dbReference>
<dbReference type="Pfam" id="PF24621">
    <property type="entry name" value="DHQS_C"/>
    <property type="match status" value="1"/>
</dbReference>
<evidence type="ECO:0000256" key="7">
    <source>
        <dbReference type="ARBA" id="ARBA00013031"/>
    </source>
</evidence>
<dbReference type="OrthoDB" id="9806583at2"/>
<dbReference type="HAMAP" id="MF_00110">
    <property type="entry name" value="DHQ_synthase"/>
    <property type="match status" value="1"/>
</dbReference>
<keyword evidence="13 18" id="KW-0862">Zinc</keyword>
<name>A0A386H421_9CLOT</name>
<evidence type="ECO:0000256" key="3">
    <source>
        <dbReference type="ARBA" id="ARBA00001947"/>
    </source>
</evidence>
<dbReference type="Gene3D" id="1.20.1090.10">
    <property type="entry name" value="Dehydroquinate synthase-like - alpha domain"/>
    <property type="match status" value="1"/>
</dbReference>
<dbReference type="GO" id="GO:0003856">
    <property type="term" value="F:3-dehydroquinate synthase activity"/>
    <property type="evidence" value="ECO:0007669"/>
    <property type="project" value="UniProtKB-UniRule"/>
</dbReference>
<dbReference type="InterPro" id="IPR056179">
    <property type="entry name" value="DHQS_C"/>
</dbReference>
<evidence type="ECO:0000256" key="1">
    <source>
        <dbReference type="ARBA" id="ARBA00001393"/>
    </source>
</evidence>
<evidence type="ECO:0000256" key="10">
    <source>
        <dbReference type="ARBA" id="ARBA00022605"/>
    </source>
</evidence>
<dbReference type="GO" id="GO:0005737">
    <property type="term" value="C:cytoplasm"/>
    <property type="evidence" value="ECO:0007669"/>
    <property type="project" value="UniProtKB-SubCell"/>
</dbReference>
<feature type="binding site" evidence="18">
    <location>
        <position position="246"/>
    </location>
    <ligand>
        <name>Zn(2+)</name>
        <dbReference type="ChEBI" id="CHEBI:29105"/>
    </ligand>
</feature>
<dbReference type="EC" id="4.2.3.4" evidence="7 18"/>
<comment type="cofactor">
    <cofactor evidence="18">
        <name>Co(2+)</name>
        <dbReference type="ChEBI" id="CHEBI:48828"/>
    </cofactor>
    <cofactor evidence="18">
        <name>Zn(2+)</name>
        <dbReference type="ChEBI" id="CHEBI:29105"/>
    </cofactor>
    <text evidence="18">Binds 1 divalent metal cation per subunit. Can use either Co(2+) or Zn(2+).</text>
</comment>
<feature type="domain" description="3-dehydroquinate synthase N-terminal" evidence="19">
    <location>
        <begin position="68"/>
        <end position="179"/>
    </location>
</feature>
<feature type="domain" description="3-dehydroquinate synthase C-terminal" evidence="20">
    <location>
        <begin position="182"/>
        <end position="323"/>
    </location>
</feature>
<comment type="cofactor">
    <cofactor evidence="3">
        <name>Zn(2+)</name>
        <dbReference type="ChEBI" id="CHEBI:29105"/>
    </cofactor>
</comment>
<evidence type="ECO:0000256" key="4">
    <source>
        <dbReference type="ARBA" id="ARBA00004496"/>
    </source>
</evidence>
<keyword evidence="14 18" id="KW-0520">NAD</keyword>
<dbReference type="InterPro" id="IPR016037">
    <property type="entry name" value="DHQ_synth_AroB"/>
</dbReference>
<dbReference type="GO" id="GO:0009423">
    <property type="term" value="P:chorismate biosynthetic process"/>
    <property type="evidence" value="ECO:0007669"/>
    <property type="project" value="UniProtKB-UniRule"/>
</dbReference>
<keyword evidence="17 18" id="KW-0170">Cobalt</keyword>
<evidence type="ECO:0000259" key="20">
    <source>
        <dbReference type="Pfam" id="PF24621"/>
    </source>
</evidence>
<evidence type="ECO:0000256" key="13">
    <source>
        <dbReference type="ARBA" id="ARBA00022833"/>
    </source>
</evidence>
<keyword evidence="11 18" id="KW-0479">Metal-binding</keyword>